<dbReference type="SUPFAM" id="SSF53383">
    <property type="entry name" value="PLP-dependent transferases"/>
    <property type="match status" value="1"/>
</dbReference>
<organism evidence="8">
    <name type="scientific">Burkholderia cenocepacia</name>
    <dbReference type="NCBI Taxonomy" id="95486"/>
    <lineage>
        <taxon>Bacteria</taxon>
        <taxon>Pseudomonadati</taxon>
        <taxon>Pseudomonadota</taxon>
        <taxon>Betaproteobacteria</taxon>
        <taxon>Burkholderiales</taxon>
        <taxon>Burkholderiaceae</taxon>
        <taxon>Burkholderia</taxon>
        <taxon>Burkholderia cepacia complex</taxon>
    </lineage>
</organism>
<dbReference type="GO" id="GO:0047804">
    <property type="term" value="F:cysteine-S-conjugate beta-lyase activity"/>
    <property type="evidence" value="ECO:0007669"/>
    <property type="project" value="InterPro"/>
</dbReference>
<dbReference type="InterPro" id="IPR015424">
    <property type="entry name" value="PyrdxlP-dep_Trfase"/>
</dbReference>
<dbReference type="Gene3D" id="3.90.1150.10">
    <property type="entry name" value="Aspartate Aminotransferase, domain 1"/>
    <property type="match status" value="1"/>
</dbReference>
<evidence type="ECO:0000256" key="7">
    <source>
        <dbReference type="RuleBase" id="RU362118"/>
    </source>
</evidence>
<dbReference type="InterPro" id="IPR015422">
    <property type="entry name" value="PyrdxlP-dep_Trfase_small"/>
</dbReference>
<dbReference type="PANTHER" id="PTHR43500:SF1">
    <property type="entry name" value="CYSTATHIONINE BETA-LYASE-RELATED"/>
    <property type="match status" value="1"/>
</dbReference>
<dbReference type="Gene3D" id="3.40.640.10">
    <property type="entry name" value="Type I PLP-dependent aspartate aminotransferase-like (Major domain)"/>
    <property type="match status" value="1"/>
</dbReference>
<evidence type="ECO:0000256" key="4">
    <source>
        <dbReference type="ARBA" id="ARBA00023239"/>
    </source>
</evidence>
<dbReference type="GO" id="GO:0030170">
    <property type="term" value="F:pyridoxal phosphate binding"/>
    <property type="evidence" value="ECO:0007669"/>
    <property type="project" value="InterPro"/>
</dbReference>
<dbReference type="PIRSF" id="PIRSF001434">
    <property type="entry name" value="CGS"/>
    <property type="match status" value="1"/>
</dbReference>
<dbReference type="PANTHER" id="PTHR43500">
    <property type="entry name" value="CYSTATHIONINE BETA-LYASE-RELATED"/>
    <property type="match status" value="1"/>
</dbReference>
<dbReference type="EMBL" id="JJOA01000035">
    <property type="protein sequence ID" value="KEA55833.1"/>
    <property type="molecule type" value="Genomic_DNA"/>
</dbReference>
<feature type="modified residue" description="N6-(pyridoxal phosphate)lysine" evidence="6">
    <location>
        <position position="198"/>
    </location>
</feature>
<dbReference type="InterPro" id="IPR000277">
    <property type="entry name" value="Cys/Met-Metab_PyrdxlP-dep_enz"/>
</dbReference>
<comment type="cofactor">
    <cofactor evidence="1 7">
        <name>pyridoxal 5'-phosphate</name>
        <dbReference type="ChEBI" id="CHEBI:597326"/>
    </cofactor>
</comment>
<accession>A0A071M4Z0</accession>
<evidence type="ECO:0000256" key="2">
    <source>
        <dbReference type="ARBA" id="ARBA00009077"/>
    </source>
</evidence>
<comment type="caution">
    <text evidence="8">The sequence shown here is derived from an EMBL/GenBank/DDBJ whole genome shotgun (WGS) entry which is preliminary data.</text>
</comment>
<dbReference type="Pfam" id="PF01053">
    <property type="entry name" value="Cys_Met_Meta_PP"/>
    <property type="match status" value="1"/>
</dbReference>
<dbReference type="GO" id="GO:0019346">
    <property type="term" value="P:transsulfuration"/>
    <property type="evidence" value="ECO:0007669"/>
    <property type="project" value="InterPro"/>
</dbReference>
<name>A0A071M4Z0_9BURK</name>
<dbReference type="GO" id="GO:0019450">
    <property type="term" value="P:L-cysteine catabolic process to pyruvate"/>
    <property type="evidence" value="ECO:0007669"/>
    <property type="project" value="TreeGrafter"/>
</dbReference>
<dbReference type="InterPro" id="IPR015421">
    <property type="entry name" value="PyrdxlP-dep_Trfase_major"/>
</dbReference>
<reference evidence="8" key="1">
    <citation type="submission" date="2014-04" db="EMBL/GenBank/DDBJ databases">
        <title>In planta biocontrol of soil-borne Fusarium wilt of banana through a plant endophytic bacterium, Burkholderia cenocepacia 869T2.</title>
        <authorList>
            <person name="Ho Y.-N."/>
            <person name="Chiang H.-M."/>
            <person name="Chao C.-P."/>
            <person name="Su C.-C."/>
            <person name="Hsu H.-F."/>
            <person name="Guo C.-T."/>
            <person name="Hsieh J.-L."/>
            <person name="Huang C.-C."/>
        </authorList>
    </citation>
    <scope>NUCLEOTIDE SEQUENCE [LARGE SCALE GENOMIC DNA]</scope>
    <source>
        <strain evidence="8">869T2</strain>
    </source>
</reference>
<proteinExistence type="inferred from homology"/>
<comment type="catalytic activity">
    <reaction evidence="5">
        <text>L,L-cystathionine + H2O = L-homocysteine + pyruvate + NH4(+)</text>
        <dbReference type="Rhea" id="RHEA:13965"/>
        <dbReference type="ChEBI" id="CHEBI:15361"/>
        <dbReference type="ChEBI" id="CHEBI:15377"/>
        <dbReference type="ChEBI" id="CHEBI:28938"/>
        <dbReference type="ChEBI" id="CHEBI:58161"/>
        <dbReference type="ChEBI" id="CHEBI:58199"/>
    </reaction>
</comment>
<evidence type="ECO:0000313" key="8">
    <source>
        <dbReference type="EMBL" id="KEA55833.1"/>
    </source>
</evidence>
<evidence type="ECO:0000256" key="3">
    <source>
        <dbReference type="ARBA" id="ARBA00022898"/>
    </source>
</evidence>
<comment type="similarity">
    <text evidence="2 7">Belongs to the trans-sulfuration enzymes family.</text>
</comment>
<keyword evidence="3 6" id="KW-0663">Pyridoxal phosphate</keyword>
<sequence>MTTHIETQHPFSSLSPATYRASTIVFDKIEDFVTRKSRQPDGFSYGTTGTPTHRQLEARIAELSSSEHCVLAPSGQAALVAAVLTFARAGDHVLLSEAAYGGLKSFASDWMHRLGIVVESYPADASAADIEPLTRPSTTMICLESPGSITMEMADVPAIAAAAKARGILTMMDNTWASPLAYKPLLHGVDLVVEAASKFFSGHSDLLMGSICTNSFDLYEKLREAQATMGLAVGSDDCFLALRGLETYELRYREQSQNALQVARWLEAHSAVDQVLFPPLESDPGHAIWKRDFEGSGCLLSFVLKPASEKAFASLFESLNVFSIGASWGGTHSLIAFYPAELQRARRKSPTDRPVLRISVGLEPFDKLIEDLGVALSAFQLAKD</sequence>
<keyword evidence="4 8" id="KW-0456">Lyase</keyword>
<dbReference type="FunFam" id="3.40.640.10:FF:000046">
    <property type="entry name" value="Cystathionine gamma-lyase"/>
    <property type="match status" value="1"/>
</dbReference>
<evidence type="ECO:0000256" key="6">
    <source>
        <dbReference type="PIRSR" id="PIRSR001434-2"/>
    </source>
</evidence>
<dbReference type="OrthoDB" id="9805807at2"/>
<dbReference type="InterPro" id="IPR006233">
    <property type="entry name" value="Cys_b_lyase_bac"/>
</dbReference>
<gene>
    <name evidence="8" type="ORF">DT99_30590</name>
</gene>
<dbReference type="AlphaFoldDB" id="A0A071M4Z0"/>
<protein>
    <submittedName>
        <fullName evidence="8">Cystathionine beta-lyase</fullName>
    </submittedName>
</protein>
<evidence type="ECO:0000256" key="5">
    <source>
        <dbReference type="ARBA" id="ARBA00047517"/>
    </source>
</evidence>
<evidence type="ECO:0000256" key="1">
    <source>
        <dbReference type="ARBA" id="ARBA00001933"/>
    </source>
</evidence>